<dbReference type="GeneID" id="40066189"/>
<dbReference type="Proteomes" id="UP000224679">
    <property type="component" value="Segment"/>
</dbReference>
<proteinExistence type="predicted"/>
<evidence type="ECO:0000313" key="2">
    <source>
        <dbReference type="Proteomes" id="UP000224679"/>
    </source>
</evidence>
<name>A0A127AYE5_9CAUD</name>
<sequence length="55" mass="6514">MSGINVEVWHNMERDTVEMRISVPFRQYAGSLWPNETLRESVQEAFDKFLAERRG</sequence>
<protein>
    <submittedName>
        <fullName evidence="1">Uncharacterized protein</fullName>
    </submittedName>
</protein>
<keyword evidence="2" id="KW-1185">Reference proteome</keyword>
<accession>A0A127AYE5</accession>
<organism evidence="1 2">
    <name type="scientific">Xanthomonas phage f30-Xaj</name>
    <dbReference type="NCBI Taxonomy" id="1784981"/>
    <lineage>
        <taxon>Viruses</taxon>
        <taxon>Duplodnaviria</taxon>
        <taxon>Heunggongvirae</taxon>
        <taxon>Uroviricota</taxon>
        <taxon>Caudoviricetes</taxon>
        <taxon>Autographivirales</taxon>
        <taxon>Autonotataviridae</taxon>
        <taxon>Gujervirinae</taxon>
        <taxon>Pradovirus</taxon>
        <taxon>Pradovirus f30</taxon>
    </lineage>
</organism>
<reference evidence="1 2" key="1">
    <citation type="journal article" date="2016" name="Genome Announc.">
        <title>Complete Genome Sequences of Lytic Bacteriophages of Xanthomonas arboricola pv. juglandis.</title>
        <authorList>
            <person name="Retamales J."/>
            <person name="Vasquez I."/>
            <person name="Santos L."/>
            <person name="Segovia C."/>
            <person name="Ayala M."/>
            <person name="Alvarado R."/>
            <person name="Nunez P."/>
            <person name="Santander J."/>
        </authorList>
    </citation>
    <scope>NUCLEOTIDE SEQUENCE [LARGE SCALE GENOMIC DNA]</scope>
</reference>
<dbReference type="EMBL" id="KU595433">
    <property type="protein sequence ID" value="AMM44731.1"/>
    <property type="molecule type" value="Genomic_DNA"/>
</dbReference>
<dbReference type="RefSeq" id="YP_009276316.1">
    <property type="nucleotide sequence ID" value="NC_030937.1"/>
</dbReference>
<dbReference type="KEGG" id="vg:40066189"/>
<evidence type="ECO:0000313" key="1">
    <source>
        <dbReference type="EMBL" id="AMM44731.1"/>
    </source>
</evidence>